<evidence type="ECO:0000313" key="1">
    <source>
        <dbReference type="EMBL" id="ETO91612.1"/>
    </source>
</evidence>
<dbReference type="AlphaFoldDB" id="W2V1S8"/>
<dbReference type="STRING" id="1401685.P857_781"/>
<dbReference type="SUPFAM" id="SSF69754">
    <property type="entry name" value="Ribosome binding protein Y (YfiA homologue)"/>
    <property type="match status" value="1"/>
</dbReference>
<protein>
    <submittedName>
        <fullName evidence="1">Ribosomal subunit interface protein</fullName>
    </submittedName>
</protein>
<evidence type="ECO:0000313" key="2">
    <source>
        <dbReference type="Proteomes" id="UP000018951"/>
    </source>
</evidence>
<dbReference type="Pfam" id="PF02482">
    <property type="entry name" value="Ribosomal_S30AE"/>
    <property type="match status" value="1"/>
</dbReference>
<organism evidence="1 2">
    <name type="scientific">Candidatus Xenolissoclinum pacificiensis L6</name>
    <dbReference type="NCBI Taxonomy" id="1401685"/>
    <lineage>
        <taxon>Bacteria</taxon>
        <taxon>Pseudomonadati</taxon>
        <taxon>Pseudomonadota</taxon>
        <taxon>Alphaproteobacteria</taxon>
        <taxon>Rickettsiales</taxon>
        <taxon>Anaplasmataceae</taxon>
        <taxon>Candidatus Xenolissoclinum</taxon>
    </lineage>
</organism>
<accession>W2V1S8</accession>
<comment type="caution">
    <text evidence="1">The sequence shown here is derived from an EMBL/GenBank/DDBJ whole genome shotgun (WGS) entry which is preliminary data.</text>
</comment>
<dbReference type="InterPro" id="IPR003489">
    <property type="entry name" value="RHF/RaiA"/>
</dbReference>
<name>W2V1S8_9RICK</name>
<dbReference type="Proteomes" id="UP000018951">
    <property type="component" value="Unassembled WGS sequence"/>
</dbReference>
<sequence length="200" mass="22823">MSDYMTIHVNGQGVSIGESLTKYISESLNDLLEKHNLQFAYVSVTISKIHSRMYKTSVVIHDKSGQNIIVRAMNTNFKVMQSVDNVLSKITGILLKNKDKITKHKGLYKGGLKASKYKLSDFFAGHHENTEHMLTEEYNQYIPEDEHIPKCSLETAILLMDLEDKVAFMFINADNNHIVMLHYSKDHRLIVTDTQHAIPS</sequence>
<keyword evidence="2" id="KW-1185">Reference proteome</keyword>
<proteinExistence type="predicted"/>
<reference evidence="1 2" key="1">
    <citation type="journal article" date="2013" name="PLoS ONE">
        <title>Bacterial endosymbiosis in a chordate host: long-term co-evolution and conservation of secondary metabolism.</title>
        <authorList>
            <person name="Kwan J.C."/>
            <person name="Schmidt E.W."/>
        </authorList>
    </citation>
    <scope>NUCLEOTIDE SEQUENCE [LARGE SCALE GENOMIC DNA]</scope>
    <source>
        <strain evidence="2">L6</strain>
    </source>
</reference>
<gene>
    <name evidence="1" type="primary">raiA</name>
    <name evidence="1" type="ORF">P857_781</name>
</gene>
<dbReference type="Gene3D" id="3.30.160.100">
    <property type="entry name" value="Ribosome hibernation promotion factor-like"/>
    <property type="match status" value="1"/>
</dbReference>
<dbReference type="EMBL" id="AXCJ01000001">
    <property type="protein sequence ID" value="ETO91612.1"/>
    <property type="molecule type" value="Genomic_DNA"/>
</dbReference>
<dbReference type="InterPro" id="IPR036567">
    <property type="entry name" value="RHF-like"/>
</dbReference>